<evidence type="ECO:0008006" key="3">
    <source>
        <dbReference type="Google" id="ProtNLM"/>
    </source>
</evidence>
<proteinExistence type="predicted"/>
<evidence type="ECO:0000313" key="2">
    <source>
        <dbReference type="EMBL" id="VEN75378.1"/>
    </source>
</evidence>
<keyword evidence="1" id="KW-1133">Transmembrane helix</keyword>
<dbReference type="Pfam" id="PF13174">
    <property type="entry name" value="TPR_6"/>
    <property type="match status" value="1"/>
</dbReference>
<dbReference type="AlphaFoldDB" id="A0A484HP71"/>
<sequence length="227" mass="25234">MANPNNNKKVSRKELLNEPDEFIHFSKKALDFIVRRKVPVLSAVVGFFAILAAVALIRSTIEKSETASFEMLNQAAQKYQEALSENDEQKAYLAAKEHFEAVIEKYPGKGGGKLAKLAYADLRAKAGEIDGAIALYQTAIKDFADRPDIRAMALNGLAYAFEAKKDYKAAATHFERLTKDPGYPMEDEALFNAGRMWAAAGDAQKSAAFFKRLKEEQKDSPYARLTE</sequence>
<name>A0A484HP71_9BACT</name>
<protein>
    <recommendedName>
        <fullName evidence="3">Tetratricopeptide repeat-like domain-containing protein</fullName>
    </recommendedName>
</protein>
<keyword evidence="1" id="KW-0812">Transmembrane</keyword>
<accession>A0A484HP71</accession>
<feature type="transmembrane region" description="Helical" evidence="1">
    <location>
        <begin position="38"/>
        <end position="57"/>
    </location>
</feature>
<dbReference type="SUPFAM" id="SSF48452">
    <property type="entry name" value="TPR-like"/>
    <property type="match status" value="1"/>
</dbReference>
<reference evidence="2" key="1">
    <citation type="submission" date="2019-01" db="EMBL/GenBank/DDBJ databases">
        <authorList>
            <consortium name="Genoscope - CEA"/>
            <person name="William W."/>
        </authorList>
    </citation>
    <scope>NUCLEOTIDE SEQUENCE</scope>
    <source>
        <strain evidence="2">CR-1</strain>
    </source>
</reference>
<dbReference type="Gene3D" id="1.25.40.10">
    <property type="entry name" value="Tetratricopeptide repeat domain"/>
    <property type="match status" value="2"/>
</dbReference>
<gene>
    <name evidence="2" type="ORF">EPICR_80071</name>
</gene>
<evidence type="ECO:0000256" key="1">
    <source>
        <dbReference type="SAM" id="Phobius"/>
    </source>
</evidence>
<keyword evidence="1" id="KW-0472">Membrane</keyword>
<dbReference type="InterPro" id="IPR019734">
    <property type="entry name" value="TPR_rpt"/>
</dbReference>
<organism evidence="2">
    <name type="scientific">uncultured Desulfobacteraceae bacterium</name>
    <dbReference type="NCBI Taxonomy" id="218296"/>
    <lineage>
        <taxon>Bacteria</taxon>
        <taxon>Pseudomonadati</taxon>
        <taxon>Thermodesulfobacteriota</taxon>
        <taxon>Desulfobacteria</taxon>
        <taxon>Desulfobacterales</taxon>
        <taxon>Desulfobacteraceae</taxon>
        <taxon>environmental samples</taxon>
    </lineage>
</organism>
<dbReference type="InterPro" id="IPR011990">
    <property type="entry name" value="TPR-like_helical_dom_sf"/>
</dbReference>
<dbReference type="Pfam" id="PF13432">
    <property type="entry name" value="TPR_16"/>
    <property type="match status" value="1"/>
</dbReference>
<dbReference type="EMBL" id="CAACVI010000051">
    <property type="protein sequence ID" value="VEN75378.1"/>
    <property type="molecule type" value="Genomic_DNA"/>
</dbReference>